<dbReference type="Proteomes" id="UP000325286">
    <property type="component" value="Chromosome"/>
</dbReference>
<reference evidence="2 3" key="1">
    <citation type="submission" date="2019-08" db="EMBL/GenBank/DDBJ databases">
        <title>Deep-cultivation of Planctomycetes and their phenomic and genomic characterization uncovers novel biology.</title>
        <authorList>
            <person name="Wiegand S."/>
            <person name="Jogler M."/>
            <person name="Boedeker C."/>
            <person name="Pinto D."/>
            <person name="Vollmers J."/>
            <person name="Rivas-Marin E."/>
            <person name="Kohn T."/>
            <person name="Peeters S.H."/>
            <person name="Heuer A."/>
            <person name="Rast P."/>
            <person name="Oberbeckmann S."/>
            <person name="Bunk B."/>
            <person name="Jeske O."/>
            <person name="Meyerdierks A."/>
            <person name="Storesund J.E."/>
            <person name="Kallscheuer N."/>
            <person name="Luecker S."/>
            <person name="Lage O.M."/>
            <person name="Pohl T."/>
            <person name="Merkel B.J."/>
            <person name="Hornburger P."/>
            <person name="Mueller R.-W."/>
            <person name="Bruemmer F."/>
            <person name="Labrenz M."/>
            <person name="Spormann A.M."/>
            <person name="Op den Camp H."/>
            <person name="Overmann J."/>
            <person name="Amann R."/>
            <person name="Jetten M.S.M."/>
            <person name="Mascher T."/>
            <person name="Medema M.H."/>
            <person name="Devos D.P."/>
            <person name="Kaster A.-K."/>
            <person name="Ovreas L."/>
            <person name="Rohde M."/>
            <person name="Galperin M.Y."/>
            <person name="Jogler C."/>
        </authorList>
    </citation>
    <scope>NUCLEOTIDE SEQUENCE [LARGE SCALE GENOMIC DNA]</scope>
    <source>
        <strain evidence="2 3">UC8</strain>
    </source>
</reference>
<evidence type="ECO:0000313" key="3">
    <source>
        <dbReference type="Proteomes" id="UP000325286"/>
    </source>
</evidence>
<proteinExistence type="predicted"/>
<protein>
    <submittedName>
        <fullName evidence="2">Uncharacterized protein</fullName>
    </submittedName>
</protein>
<dbReference type="RefSeq" id="WP_068133564.1">
    <property type="nucleotide sequence ID" value="NZ_CP042914.1"/>
</dbReference>
<feature type="compositionally biased region" description="Polar residues" evidence="1">
    <location>
        <begin position="1"/>
        <end position="16"/>
    </location>
</feature>
<dbReference type="EMBL" id="CP042914">
    <property type="protein sequence ID" value="QEG41332.1"/>
    <property type="molecule type" value="Genomic_DNA"/>
</dbReference>
<name>A0A5B9QTU4_9BACT</name>
<dbReference type="AlphaFoldDB" id="A0A5B9QTU4"/>
<dbReference type="KEGG" id="rul:UC8_33510"/>
<sequence length="319" mass="36225">MSTTLHSDTEAAASTDTRTDVGERLQAETTAVRLRIRWPGVRKTLSQDQTRKAAGTFDADIKSVSASKKLLDTTHPAFRAATSVKTQAVDYWKRSTLPYIEPGMRLLRRGDIGTFDLQLTSIKSELAAVVEELDLHYGELVDQARERLGNLFDAGDYASDLREQFAIEWDYPSCDPPAYLLQVSPQLYYSECARVQTRFDEAVKLAEQTFAEELSQLVSHLAERLHGGEEGQPKVFRDSAVTNLLEFFDRFQRLNIRSDEQLNRLVADARQIIGGKAPQQLRSEPSLRQNVSQELTRVEAALEGWMVDRPRRNIQRRPR</sequence>
<keyword evidence="3" id="KW-1185">Reference proteome</keyword>
<feature type="region of interest" description="Disordered" evidence="1">
    <location>
        <begin position="1"/>
        <end position="23"/>
    </location>
</feature>
<organism evidence="2 3">
    <name type="scientific">Roseimaritima ulvae</name>
    <dbReference type="NCBI Taxonomy" id="980254"/>
    <lineage>
        <taxon>Bacteria</taxon>
        <taxon>Pseudomonadati</taxon>
        <taxon>Planctomycetota</taxon>
        <taxon>Planctomycetia</taxon>
        <taxon>Pirellulales</taxon>
        <taxon>Pirellulaceae</taxon>
        <taxon>Roseimaritima</taxon>
    </lineage>
</organism>
<evidence type="ECO:0000256" key="1">
    <source>
        <dbReference type="SAM" id="MobiDB-lite"/>
    </source>
</evidence>
<gene>
    <name evidence="2" type="ORF">UC8_33510</name>
</gene>
<accession>A0A5B9QTU4</accession>
<evidence type="ECO:0000313" key="2">
    <source>
        <dbReference type="EMBL" id="QEG41332.1"/>
    </source>
</evidence>